<dbReference type="SMART" id="SM00824">
    <property type="entry name" value="PKS_TE"/>
    <property type="match status" value="1"/>
</dbReference>
<comment type="similarity">
    <text evidence="1">Belongs to the thioesterase family.</text>
</comment>
<organism evidence="4 5">
    <name type="scientific">Streptomyces doudnae</name>
    <dbReference type="NCBI Taxonomy" id="3075536"/>
    <lineage>
        <taxon>Bacteria</taxon>
        <taxon>Bacillati</taxon>
        <taxon>Actinomycetota</taxon>
        <taxon>Actinomycetes</taxon>
        <taxon>Kitasatosporales</taxon>
        <taxon>Streptomycetaceae</taxon>
        <taxon>Streptomyces</taxon>
    </lineage>
</organism>
<dbReference type="InterPro" id="IPR012223">
    <property type="entry name" value="TEII"/>
</dbReference>
<dbReference type="Pfam" id="PF00975">
    <property type="entry name" value="Thioesterase"/>
    <property type="match status" value="1"/>
</dbReference>
<accession>A0ABD5EZ64</accession>
<evidence type="ECO:0000313" key="5">
    <source>
        <dbReference type="Proteomes" id="UP001183535"/>
    </source>
</evidence>
<name>A0ABD5EZ64_9ACTN</name>
<dbReference type="GO" id="GO:0016787">
    <property type="term" value="F:hydrolase activity"/>
    <property type="evidence" value="ECO:0007669"/>
    <property type="project" value="UniProtKB-KW"/>
</dbReference>
<protein>
    <submittedName>
        <fullName evidence="4">Alpha/beta fold hydrolase</fullName>
    </submittedName>
</protein>
<keyword evidence="2 4" id="KW-0378">Hydrolase</keyword>
<dbReference type="RefSeq" id="WP_093836322.1">
    <property type="nucleotide sequence ID" value="NZ_JAVRES010000027.1"/>
</dbReference>
<dbReference type="PANTHER" id="PTHR11487">
    <property type="entry name" value="THIOESTERASE"/>
    <property type="match status" value="1"/>
</dbReference>
<feature type="domain" description="Thioesterase TesA-like" evidence="3">
    <location>
        <begin position="26"/>
        <end position="249"/>
    </location>
</feature>
<dbReference type="PANTHER" id="PTHR11487:SF0">
    <property type="entry name" value="S-ACYL FATTY ACID SYNTHASE THIOESTERASE, MEDIUM CHAIN"/>
    <property type="match status" value="1"/>
</dbReference>
<dbReference type="InterPro" id="IPR001031">
    <property type="entry name" value="Thioesterase"/>
</dbReference>
<evidence type="ECO:0000256" key="1">
    <source>
        <dbReference type="ARBA" id="ARBA00007169"/>
    </source>
</evidence>
<sequence>MAPPVPSESPWFRRFHPRPDARTALVCLPHAGGSANAYFSLSQRLPADIEVLAVQYPGRQNRLREPCLGSAQEIARGAFGDLGPELAGRPFAVLGHSMGAAVAFELTRLLEREGREAPAALFVSGRRAPSIPSDRGVRLRDDEGIVAEMRSLGGTDVGILDEPELLSLVLPSIRADYAVAETYDPGPDAVVRCDVVGLAGDRDPHVPSDDAAAWRDHTTGAFDLRFFPGGHFFLTDHEAEIAALVTETLRAPARRAGDARR</sequence>
<proteinExistence type="inferred from homology"/>
<evidence type="ECO:0000256" key="2">
    <source>
        <dbReference type="ARBA" id="ARBA00022801"/>
    </source>
</evidence>
<dbReference type="InterPro" id="IPR029058">
    <property type="entry name" value="AB_hydrolase_fold"/>
</dbReference>
<dbReference type="SUPFAM" id="SSF53474">
    <property type="entry name" value="alpha/beta-Hydrolases"/>
    <property type="match status" value="1"/>
</dbReference>
<evidence type="ECO:0000259" key="3">
    <source>
        <dbReference type="SMART" id="SM00824"/>
    </source>
</evidence>
<dbReference type="Gene3D" id="3.40.50.1820">
    <property type="entry name" value="alpha/beta hydrolase"/>
    <property type="match status" value="1"/>
</dbReference>
<gene>
    <name evidence="4" type="ORF">RM877_33155</name>
</gene>
<dbReference type="InterPro" id="IPR020802">
    <property type="entry name" value="TesA-like"/>
</dbReference>
<evidence type="ECO:0000313" key="4">
    <source>
        <dbReference type="EMBL" id="MDT0439518.1"/>
    </source>
</evidence>
<comment type="caution">
    <text evidence="4">The sequence shown here is derived from an EMBL/GenBank/DDBJ whole genome shotgun (WGS) entry which is preliminary data.</text>
</comment>
<dbReference type="Proteomes" id="UP001183535">
    <property type="component" value="Unassembled WGS sequence"/>
</dbReference>
<dbReference type="AlphaFoldDB" id="A0ABD5EZ64"/>
<dbReference type="EMBL" id="JAVRES010000027">
    <property type="protein sequence ID" value="MDT0439518.1"/>
    <property type="molecule type" value="Genomic_DNA"/>
</dbReference>
<keyword evidence="5" id="KW-1185">Reference proteome</keyword>
<reference evidence="5" key="1">
    <citation type="submission" date="2023-07" db="EMBL/GenBank/DDBJ databases">
        <title>30 novel species of actinomycetes from the DSMZ collection.</title>
        <authorList>
            <person name="Nouioui I."/>
        </authorList>
    </citation>
    <scope>NUCLEOTIDE SEQUENCE [LARGE SCALE GENOMIC DNA]</scope>
    <source>
        <strain evidence="5">DSM 41981</strain>
    </source>
</reference>